<evidence type="ECO:0000256" key="1">
    <source>
        <dbReference type="SAM" id="Phobius"/>
    </source>
</evidence>
<proteinExistence type="predicted"/>
<accession>A0A8H3C450</accession>
<keyword evidence="1" id="KW-0812">Transmembrane</keyword>
<protein>
    <recommendedName>
        <fullName evidence="5">Transmembrane protein</fullName>
    </recommendedName>
</protein>
<sequence>MQFHNSLSRLSAFLLFFISSMALLACASPVALPATVAALPEHGLVPRGTCVLGCTTGTKTEDILVKLKADIDVQLVLLDKCLETGEKPDGIILKIEALINVAVAAIVKLDVDLLGLLNGKITIIVNLLVTILISVATHCGKWASKGAAEFEVFLQLCVKLDVALKALLSTCNGLGALLLVLIKVLVNVTVLITVKFNLCIGLLGL</sequence>
<evidence type="ECO:0008006" key="5">
    <source>
        <dbReference type="Google" id="ProtNLM"/>
    </source>
</evidence>
<comment type="caution">
    <text evidence="3">The sequence shown here is derived from an EMBL/GenBank/DDBJ whole genome shotgun (WGS) entry which is preliminary data.</text>
</comment>
<dbReference type="Proteomes" id="UP000663888">
    <property type="component" value="Unassembled WGS sequence"/>
</dbReference>
<reference evidence="3" key="1">
    <citation type="submission" date="2021-01" db="EMBL/GenBank/DDBJ databases">
        <authorList>
            <person name="Kaushik A."/>
        </authorList>
    </citation>
    <scope>NUCLEOTIDE SEQUENCE</scope>
    <source>
        <strain evidence="3">AG4-R118</strain>
    </source>
</reference>
<gene>
    <name evidence="3" type="ORF">RDB_LOCUS107605</name>
</gene>
<organism evidence="3 4">
    <name type="scientific">Rhizoctonia solani</name>
    <dbReference type="NCBI Taxonomy" id="456999"/>
    <lineage>
        <taxon>Eukaryota</taxon>
        <taxon>Fungi</taxon>
        <taxon>Dikarya</taxon>
        <taxon>Basidiomycota</taxon>
        <taxon>Agaricomycotina</taxon>
        <taxon>Agaricomycetes</taxon>
        <taxon>Cantharellales</taxon>
        <taxon>Ceratobasidiaceae</taxon>
        <taxon>Rhizoctonia</taxon>
    </lineage>
</organism>
<dbReference type="AlphaFoldDB" id="A0A8H3C450"/>
<evidence type="ECO:0000313" key="4">
    <source>
        <dbReference type="Proteomes" id="UP000663888"/>
    </source>
</evidence>
<feature type="chain" id="PRO_5034914331" description="Transmembrane protein" evidence="2">
    <location>
        <begin position="28"/>
        <end position="205"/>
    </location>
</feature>
<keyword evidence="1" id="KW-0472">Membrane</keyword>
<keyword evidence="2" id="KW-0732">Signal</keyword>
<keyword evidence="1" id="KW-1133">Transmembrane helix</keyword>
<dbReference type="EMBL" id="CAJMWX010001150">
    <property type="protein sequence ID" value="CAE6471180.1"/>
    <property type="molecule type" value="Genomic_DNA"/>
</dbReference>
<feature type="transmembrane region" description="Helical" evidence="1">
    <location>
        <begin position="123"/>
        <end position="143"/>
    </location>
</feature>
<evidence type="ECO:0000256" key="2">
    <source>
        <dbReference type="SAM" id="SignalP"/>
    </source>
</evidence>
<feature type="transmembrane region" description="Helical" evidence="1">
    <location>
        <begin position="163"/>
        <end position="186"/>
    </location>
</feature>
<feature type="signal peptide" evidence="2">
    <location>
        <begin position="1"/>
        <end position="27"/>
    </location>
</feature>
<name>A0A8H3C450_9AGAM</name>
<evidence type="ECO:0000313" key="3">
    <source>
        <dbReference type="EMBL" id="CAE6471180.1"/>
    </source>
</evidence>